<feature type="chain" id="PRO_5002078403" evidence="1">
    <location>
        <begin position="20"/>
        <end position="89"/>
    </location>
</feature>
<dbReference type="RefSeq" id="XP_040676864.1">
    <property type="nucleotide sequence ID" value="XM_040825208.1"/>
</dbReference>
<proteinExistence type="predicted"/>
<organism evidence="2 3">
    <name type="scientific">Metarhizium album (strain ARSEF 1941)</name>
    <dbReference type="NCBI Taxonomy" id="1081103"/>
    <lineage>
        <taxon>Eukaryota</taxon>
        <taxon>Fungi</taxon>
        <taxon>Dikarya</taxon>
        <taxon>Ascomycota</taxon>
        <taxon>Pezizomycotina</taxon>
        <taxon>Sordariomycetes</taxon>
        <taxon>Hypocreomycetidae</taxon>
        <taxon>Hypocreales</taxon>
        <taxon>Clavicipitaceae</taxon>
        <taxon>Metarhizium</taxon>
    </lineage>
</organism>
<feature type="signal peptide" evidence="1">
    <location>
        <begin position="1"/>
        <end position="19"/>
    </location>
</feature>
<dbReference type="AlphaFoldDB" id="A0A0B2WP61"/>
<accession>A0A0B2WP61</accession>
<dbReference type="HOGENOM" id="CLU_2455206_0_0_1"/>
<evidence type="ECO:0000313" key="3">
    <source>
        <dbReference type="Proteomes" id="UP000030816"/>
    </source>
</evidence>
<keyword evidence="3" id="KW-1185">Reference proteome</keyword>
<comment type="caution">
    <text evidence="2">The sequence shown here is derived from an EMBL/GenBank/DDBJ whole genome shotgun (WGS) entry which is preliminary data.</text>
</comment>
<evidence type="ECO:0000313" key="2">
    <source>
        <dbReference type="EMBL" id="KHN95798.1"/>
    </source>
</evidence>
<evidence type="ECO:0000256" key="1">
    <source>
        <dbReference type="SAM" id="SignalP"/>
    </source>
</evidence>
<dbReference type="Proteomes" id="UP000030816">
    <property type="component" value="Unassembled WGS sequence"/>
</dbReference>
<keyword evidence="1" id="KW-0732">Signal</keyword>
<name>A0A0B2WP61_METAS</name>
<gene>
    <name evidence="2" type="ORF">MAM_06410</name>
</gene>
<sequence>MKHAVVLVAACAGAAVSFAIDPNVATKNPTRQEYCKPFHGVSVVCLAAIRKCERENKRPMTDWKWTNRAYKLRCVEASANRILDEGPRE</sequence>
<dbReference type="EMBL" id="AZHE01000020">
    <property type="protein sequence ID" value="KHN95798.1"/>
    <property type="molecule type" value="Genomic_DNA"/>
</dbReference>
<protein>
    <submittedName>
        <fullName evidence="2">Uncharacterized protein</fullName>
    </submittedName>
</protein>
<dbReference type="GeneID" id="63740865"/>
<reference evidence="2 3" key="1">
    <citation type="journal article" date="2014" name="Proc. Natl. Acad. Sci. U.S.A.">
        <title>Trajectory and genomic determinants of fungal-pathogen speciation and host adaptation.</title>
        <authorList>
            <person name="Hu X."/>
            <person name="Xiao G."/>
            <person name="Zheng P."/>
            <person name="Shang Y."/>
            <person name="Su Y."/>
            <person name="Zhang X."/>
            <person name="Liu X."/>
            <person name="Zhan S."/>
            <person name="St Leger R.J."/>
            <person name="Wang C."/>
        </authorList>
    </citation>
    <scope>NUCLEOTIDE SEQUENCE [LARGE SCALE GENOMIC DNA]</scope>
    <source>
        <strain evidence="2 3">ARSEF 1941</strain>
    </source>
</reference>